<proteinExistence type="predicted"/>
<reference evidence="1 2" key="1">
    <citation type="journal article" date="2023" name="Plants (Basel)">
        <title>Bridging the Gap: Combining Genomics and Transcriptomics Approaches to Understand Stylosanthes scabra, an Orphan Legume from the Brazilian Caatinga.</title>
        <authorList>
            <person name="Ferreira-Neto J.R.C."/>
            <person name="da Silva M.D."/>
            <person name="Binneck E."/>
            <person name="de Melo N.F."/>
            <person name="da Silva R.H."/>
            <person name="de Melo A.L.T.M."/>
            <person name="Pandolfi V."/>
            <person name="Bustamante F.O."/>
            <person name="Brasileiro-Vidal A.C."/>
            <person name="Benko-Iseppon A.M."/>
        </authorList>
    </citation>
    <scope>NUCLEOTIDE SEQUENCE [LARGE SCALE GENOMIC DNA]</scope>
    <source>
        <tissue evidence="1">Leaves</tissue>
    </source>
</reference>
<comment type="caution">
    <text evidence="1">The sequence shown here is derived from an EMBL/GenBank/DDBJ whole genome shotgun (WGS) entry which is preliminary data.</text>
</comment>
<name>A0ABU6YHZ6_9FABA</name>
<protein>
    <submittedName>
        <fullName evidence="1">Uncharacterized protein</fullName>
    </submittedName>
</protein>
<organism evidence="1 2">
    <name type="scientific">Stylosanthes scabra</name>
    <dbReference type="NCBI Taxonomy" id="79078"/>
    <lineage>
        <taxon>Eukaryota</taxon>
        <taxon>Viridiplantae</taxon>
        <taxon>Streptophyta</taxon>
        <taxon>Embryophyta</taxon>
        <taxon>Tracheophyta</taxon>
        <taxon>Spermatophyta</taxon>
        <taxon>Magnoliopsida</taxon>
        <taxon>eudicotyledons</taxon>
        <taxon>Gunneridae</taxon>
        <taxon>Pentapetalae</taxon>
        <taxon>rosids</taxon>
        <taxon>fabids</taxon>
        <taxon>Fabales</taxon>
        <taxon>Fabaceae</taxon>
        <taxon>Papilionoideae</taxon>
        <taxon>50 kb inversion clade</taxon>
        <taxon>dalbergioids sensu lato</taxon>
        <taxon>Dalbergieae</taxon>
        <taxon>Pterocarpus clade</taxon>
        <taxon>Stylosanthes</taxon>
    </lineage>
</organism>
<evidence type="ECO:0000313" key="1">
    <source>
        <dbReference type="EMBL" id="MED6208955.1"/>
    </source>
</evidence>
<dbReference type="EMBL" id="JASCZI010241994">
    <property type="protein sequence ID" value="MED6208955.1"/>
    <property type="molecule type" value="Genomic_DNA"/>
</dbReference>
<gene>
    <name evidence="1" type="ORF">PIB30_049902</name>
</gene>
<sequence>MAKPSCMFPSPRELGDDLMVNVGELEVGIGNGGQGCQVVVLGCSMTRRKSRVCIELGVQPSRFAEPFWNELVDFKKIESIRLRCEPIRMRCEPIRICTGAKALHLKSIRG</sequence>
<evidence type="ECO:0000313" key="2">
    <source>
        <dbReference type="Proteomes" id="UP001341840"/>
    </source>
</evidence>
<keyword evidence="2" id="KW-1185">Reference proteome</keyword>
<accession>A0ABU6YHZ6</accession>
<dbReference type="Proteomes" id="UP001341840">
    <property type="component" value="Unassembled WGS sequence"/>
</dbReference>